<dbReference type="InterPro" id="IPR027417">
    <property type="entry name" value="P-loop_NTPase"/>
</dbReference>
<evidence type="ECO:0000313" key="4">
    <source>
        <dbReference type="EMBL" id="KAF2725147.1"/>
    </source>
</evidence>
<organism evidence="4 5">
    <name type="scientific">Polychaeton citri CBS 116435</name>
    <dbReference type="NCBI Taxonomy" id="1314669"/>
    <lineage>
        <taxon>Eukaryota</taxon>
        <taxon>Fungi</taxon>
        <taxon>Dikarya</taxon>
        <taxon>Ascomycota</taxon>
        <taxon>Pezizomycotina</taxon>
        <taxon>Dothideomycetes</taxon>
        <taxon>Dothideomycetidae</taxon>
        <taxon>Capnodiales</taxon>
        <taxon>Capnodiaceae</taxon>
        <taxon>Polychaeton</taxon>
    </lineage>
</organism>
<comment type="caution">
    <text evidence="4">The sequence shown here is derived from an EMBL/GenBank/DDBJ whole genome shotgun (WGS) entry which is preliminary data.</text>
</comment>
<dbReference type="GO" id="GO:0015937">
    <property type="term" value="P:coenzyme A biosynthetic process"/>
    <property type="evidence" value="ECO:0007669"/>
    <property type="project" value="InterPro"/>
</dbReference>
<dbReference type="OrthoDB" id="247245at2759"/>
<name>A0A9P4QDB4_9PEZI</name>
<dbReference type="AlphaFoldDB" id="A0A9P4QDB4"/>
<feature type="transmembrane region" description="Helical" evidence="3">
    <location>
        <begin position="232"/>
        <end position="253"/>
    </location>
</feature>
<keyword evidence="3" id="KW-0812">Transmembrane</keyword>
<gene>
    <name evidence="4" type="ORF">K431DRAFT_300065</name>
</gene>
<reference evidence="4" key="1">
    <citation type="journal article" date="2020" name="Stud. Mycol.">
        <title>101 Dothideomycetes genomes: a test case for predicting lifestyles and emergence of pathogens.</title>
        <authorList>
            <person name="Haridas S."/>
            <person name="Albert R."/>
            <person name="Binder M."/>
            <person name="Bloem J."/>
            <person name="Labutti K."/>
            <person name="Salamov A."/>
            <person name="Andreopoulos B."/>
            <person name="Baker S."/>
            <person name="Barry K."/>
            <person name="Bills G."/>
            <person name="Bluhm B."/>
            <person name="Cannon C."/>
            <person name="Castanera R."/>
            <person name="Culley D."/>
            <person name="Daum C."/>
            <person name="Ezra D."/>
            <person name="Gonzalez J."/>
            <person name="Henrissat B."/>
            <person name="Kuo A."/>
            <person name="Liang C."/>
            <person name="Lipzen A."/>
            <person name="Lutzoni F."/>
            <person name="Magnuson J."/>
            <person name="Mondo S."/>
            <person name="Nolan M."/>
            <person name="Ohm R."/>
            <person name="Pangilinan J."/>
            <person name="Park H.-J."/>
            <person name="Ramirez L."/>
            <person name="Alfaro M."/>
            <person name="Sun H."/>
            <person name="Tritt A."/>
            <person name="Yoshinaga Y."/>
            <person name="Zwiers L.-H."/>
            <person name="Turgeon B."/>
            <person name="Goodwin S."/>
            <person name="Spatafora J."/>
            <person name="Crous P."/>
            <person name="Grigoriev I."/>
        </authorList>
    </citation>
    <scope>NUCLEOTIDE SEQUENCE</scope>
    <source>
        <strain evidence="4">CBS 116435</strain>
    </source>
</reference>
<evidence type="ECO:0000256" key="2">
    <source>
        <dbReference type="ARBA" id="ARBA00022840"/>
    </source>
</evidence>
<accession>A0A9P4QDB4</accession>
<dbReference type="PROSITE" id="PS51219">
    <property type="entry name" value="DPCK"/>
    <property type="match status" value="1"/>
</dbReference>
<dbReference type="GO" id="GO:0005524">
    <property type="term" value="F:ATP binding"/>
    <property type="evidence" value="ECO:0007669"/>
    <property type="project" value="UniProtKB-KW"/>
</dbReference>
<keyword evidence="2" id="KW-0067">ATP-binding</keyword>
<sequence>MLFLGLTGSIATGKSTVSSILASAPYNLPVIDADKIARQVVEPGTYGYRQILTNFAASTPDLLVPPTSENGGENGLQGRGRALNRPALGRRVFGEGGEADRKTLNGIVHPAVRREMYKQMLWAYLRGHWAVILDVPLLFESGWEPLCGTILVVAVKDPAVQMKRLRARDEHLTQEDAENRVKAQWDVRDKADRCLSRGKGKGTVVWNDGGKEDLRRQVDQVMLEAKASSPQWWAYLLLLLPPIAALSGAVNYLQGWWMKKEWERRKTQEKAKL</sequence>
<dbReference type="Proteomes" id="UP000799441">
    <property type="component" value="Unassembled WGS sequence"/>
</dbReference>
<proteinExistence type="inferred from homology"/>
<dbReference type="CDD" id="cd02022">
    <property type="entry name" value="DPCK"/>
    <property type="match status" value="1"/>
</dbReference>
<dbReference type="PANTHER" id="PTHR10695">
    <property type="entry name" value="DEPHOSPHO-COA KINASE-RELATED"/>
    <property type="match status" value="1"/>
</dbReference>
<protein>
    <submittedName>
        <fullName evidence="4">CoaE-domain-containing protein</fullName>
    </submittedName>
</protein>
<evidence type="ECO:0000256" key="3">
    <source>
        <dbReference type="SAM" id="Phobius"/>
    </source>
</evidence>
<keyword evidence="5" id="KW-1185">Reference proteome</keyword>
<evidence type="ECO:0000256" key="1">
    <source>
        <dbReference type="ARBA" id="ARBA00022741"/>
    </source>
</evidence>
<dbReference type="Gene3D" id="3.40.50.300">
    <property type="entry name" value="P-loop containing nucleotide triphosphate hydrolases"/>
    <property type="match status" value="1"/>
</dbReference>
<dbReference type="SUPFAM" id="SSF52540">
    <property type="entry name" value="P-loop containing nucleoside triphosphate hydrolases"/>
    <property type="match status" value="1"/>
</dbReference>
<dbReference type="Pfam" id="PF01121">
    <property type="entry name" value="CoaE"/>
    <property type="match status" value="1"/>
</dbReference>
<keyword evidence="3" id="KW-0472">Membrane</keyword>
<keyword evidence="3" id="KW-1133">Transmembrane helix</keyword>
<dbReference type="PANTHER" id="PTHR10695:SF46">
    <property type="entry name" value="BIFUNCTIONAL COENZYME A SYNTHASE-RELATED"/>
    <property type="match status" value="1"/>
</dbReference>
<keyword evidence="1" id="KW-0547">Nucleotide-binding</keyword>
<dbReference type="HAMAP" id="MF_00376">
    <property type="entry name" value="Dephospho_CoA_kinase"/>
    <property type="match status" value="1"/>
</dbReference>
<dbReference type="GO" id="GO:0004140">
    <property type="term" value="F:dephospho-CoA kinase activity"/>
    <property type="evidence" value="ECO:0007669"/>
    <property type="project" value="InterPro"/>
</dbReference>
<dbReference type="InterPro" id="IPR001977">
    <property type="entry name" value="Depp_CoAkinase"/>
</dbReference>
<dbReference type="FunFam" id="3.40.50.300:FF:001227">
    <property type="entry name" value="Dephospho-CoA kinase CAB5"/>
    <property type="match status" value="1"/>
</dbReference>
<dbReference type="NCBIfam" id="TIGR00152">
    <property type="entry name" value="dephospho-CoA kinase"/>
    <property type="match status" value="1"/>
</dbReference>
<dbReference type="EMBL" id="MU003768">
    <property type="protein sequence ID" value="KAF2725147.1"/>
    <property type="molecule type" value="Genomic_DNA"/>
</dbReference>
<evidence type="ECO:0000313" key="5">
    <source>
        <dbReference type="Proteomes" id="UP000799441"/>
    </source>
</evidence>